<keyword evidence="2" id="KW-1133">Transmembrane helix</keyword>
<keyword evidence="2" id="KW-0472">Membrane</keyword>
<evidence type="ECO:0000256" key="1">
    <source>
        <dbReference type="SAM" id="MobiDB-lite"/>
    </source>
</evidence>
<feature type="compositionally biased region" description="Polar residues" evidence="1">
    <location>
        <begin position="74"/>
        <end position="93"/>
    </location>
</feature>
<name>A0A127ZIC3_9BASI</name>
<evidence type="ECO:0000313" key="3">
    <source>
        <dbReference type="EMBL" id="CDU25854.1"/>
    </source>
</evidence>
<feature type="compositionally biased region" description="Low complexity" evidence="1">
    <location>
        <begin position="16"/>
        <end position="27"/>
    </location>
</feature>
<feature type="transmembrane region" description="Helical" evidence="2">
    <location>
        <begin position="458"/>
        <end position="477"/>
    </location>
</feature>
<dbReference type="AlphaFoldDB" id="A0A127ZIC3"/>
<feature type="transmembrane region" description="Helical" evidence="2">
    <location>
        <begin position="412"/>
        <end position="431"/>
    </location>
</feature>
<feature type="transmembrane region" description="Helical" evidence="2">
    <location>
        <begin position="498"/>
        <end position="515"/>
    </location>
</feature>
<sequence length="618" mass="67454">MSKPIPQAWRRGSGLSESPSFSPNEFPAGVETPLATSDNEDGMAYLRSMSYVHTSGRFSSYSTLPADDSRRGSAHNTLVNASNAPTDYASSDNDSTHKAGKFDSALGKSPLRASNSWGAQAEYGGVEVAEMNPEAVRKMKYGRLRYVDGLRMVAAVVVLTSTVIGNHTQGGAAGKSILYPFNSNFALTLFLALQGRALTLPWLVSRKDAISSFNEAAAKAKAAKAVKTLDEKAAPFVSVEGAKVETSPGNEINKPDYKLYGMAMISRPFRFLLPILFVTGVQYGICKATGLYPQNANFETLIGQRPGWCFANGSQWIVTATNLFTSEDRPTELRNEAGPIFYLPWFFQNSYYLYGATMIVSVLQRDTRVMFLVVMGLLNWCTLSYLAPALLGLLVAELDVSGYFARLRKHRMVCWGVQGLCAVVFLLFLLVPQIRDPVNEGLSHLQVIRPTNRNGANIYAVIKFTDVVCSMLLLVLLELSRFSQRALSLAPLSMMGQQIGAAVVTVHAIVLWSIMPKIFPMTADNSVTSGAATNLAGIWALTLIITLALSTIFRVAIEIPSELLGRATLIFFYGQVDMQQLSTVSQKQVEKARNSGYLMPLPSLGNPMAKLGLTKVPW</sequence>
<gene>
    <name evidence="3" type="ORF">SPSC_06025</name>
</gene>
<organism evidence="3">
    <name type="scientific">Sporisorium scitamineum</name>
    <dbReference type="NCBI Taxonomy" id="49012"/>
    <lineage>
        <taxon>Eukaryota</taxon>
        <taxon>Fungi</taxon>
        <taxon>Dikarya</taxon>
        <taxon>Basidiomycota</taxon>
        <taxon>Ustilaginomycotina</taxon>
        <taxon>Ustilaginomycetes</taxon>
        <taxon>Ustilaginales</taxon>
        <taxon>Ustilaginaceae</taxon>
        <taxon>Sporisorium</taxon>
    </lineage>
</organism>
<feature type="transmembrane region" description="Helical" evidence="2">
    <location>
        <begin position="340"/>
        <end position="363"/>
    </location>
</feature>
<dbReference type="OrthoDB" id="3354346at2759"/>
<accession>A0A127ZIC3</accession>
<keyword evidence="2" id="KW-0812">Transmembrane</keyword>
<feature type="transmembrane region" description="Helical" evidence="2">
    <location>
        <begin position="535"/>
        <end position="557"/>
    </location>
</feature>
<feature type="region of interest" description="Disordered" evidence="1">
    <location>
        <begin position="65"/>
        <end position="105"/>
    </location>
</feature>
<dbReference type="EMBL" id="LK056691">
    <property type="protein sequence ID" value="CDU25854.1"/>
    <property type="molecule type" value="Genomic_DNA"/>
</dbReference>
<proteinExistence type="predicted"/>
<feature type="region of interest" description="Disordered" evidence="1">
    <location>
        <begin position="1"/>
        <end position="37"/>
    </location>
</feature>
<protein>
    <submittedName>
        <fullName evidence="3">Uncharacterized protein</fullName>
    </submittedName>
</protein>
<feature type="transmembrane region" description="Helical" evidence="2">
    <location>
        <begin position="369"/>
        <end position="391"/>
    </location>
</feature>
<evidence type="ECO:0000256" key="2">
    <source>
        <dbReference type="SAM" id="Phobius"/>
    </source>
</evidence>
<reference evidence="3" key="1">
    <citation type="submission" date="2014-06" db="EMBL/GenBank/DDBJ databases">
        <authorList>
            <person name="Ju J."/>
            <person name="Zhang J."/>
        </authorList>
    </citation>
    <scope>NUCLEOTIDE SEQUENCE</scope>
    <source>
        <strain evidence="3">SscI8</strain>
    </source>
</reference>